<dbReference type="Proteomes" id="UP000032483">
    <property type="component" value="Unassembled WGS sequence"/>
</dbReference>
<gene>
    <name evidence="2" type="ORF">ASJ35_13335</name>
    <name evidence="1" type="ORF">TQ39_15020</name>
</gene>
<organism evidence="1 3">
    <name type="scientific">Ruthenibacterium lactatiformans</name>
    <dbReference type="NCBI Taxonomy" id="1550024"/>
    <lineage>
        <taxon>Bacteria</taxon>
        <taxon>Bacillati</taxon>
        <taxon>Bacillota</taxon>
        <taxon>Clostridia</taxon>
        <taxon>Eubacteriales</taxon>
        <taxon>Oscillospiraceae</taxon>
        <taxon>Ruthenibacterium</taxon>
    </lineage>
</organism>
<dbReference type="AlphaFoldDB" id="A0A0D8IWX5"/>
<sequence length="247" mass="27978">MEKGICLIERLYVPYGQTVRFETLRVDKLIVDGNLIVEGKISAVICRGKGSVQVGDMEVDKLRLSSVTCEGRLKAREVISRRVYAESVHISKRIWCLISLVAKYLVAPCVATPLLGCENGDLQDCVIVPQRDYSLRRFRRTVCWHRFLSHIRARGKRLEKQRHTKKAAIQETDARAIEKQTEQTDEVLDQLIHKMEHHLDQLDTMIREREAHGVYVPCADGSEMPAVKCVSSSVLPGSEEKSQPKAA</sequence>
<evidence type="ECO:0000313" key="4">
    <source>
        <dbReference type="Proteomes" id="UP000053433"/>
    </source>
</evidence>
<dbReference type="GeneID" id="42857872"/>
<evidence type="ECO:0000313" key="2">
    <source>
        <dbReference type="EMBL" id="KUE75497.1"/>
    </source>
</evidence>
<proteinExistence type="predicted"/>
<protein>
    <submittedName>
        <fullName evidence="1">Uncharacterized protein</fullName>
    </submittedName>
</protein>
<name>A0A0D8IWX5_9FIRM</name>
<evidence type="ECO:0000313" key="1">
    <source>
        <dbReference type="EMBL" id="KJF38999.1"/>
    </source>
</evidence>
<dbReference type="RefSeq" id="WP_050006116.1">
    <property type="nucleotide sequence ID" value="NZ_DAWBJP010000021.1"/>
</dbReference>
<dbReference type="EMBL" id="LMUA01000020">
    <property type="protein sequence ID" value="KUE75497.1"/>
    <property type="molecule type" value="Genomic_DNA"/>
</dbReference>
<dbReference type="Proteomes" id="UP000053433">
    <property type="component" value="Unassembled WGS sequence"/>
</dbReference>
<reference evidence="1" key="1">
    <citation type="submission" date="2015-02" db="EMBL/GenBank/DDBJ databases">
        <title>A novel member of the family Ruminococcaceae isolated from human feces.</title>
        <authorList>
            <person name="Shkoporov A.N."/>
            <person name="Chaplin A.V."/>
            <person name="Motuzova O.V."/>
            <person name="Kafarskaia L.I."/>
            <person name="Khokhlova E.V."/>
            <person name="Efimov B.A."/>
        </authorList>
    </citation>
    <scope>NUCLEOTIDE SEQUENCE [LARGE SCALE GENOMIC DNA]</scope>
    <source>
        <strain evidence="1">585-1</strain>
    </source>
</reference>
<dbReference type="EMBL" id="JXXK01000026">
    <property type="protein sequence ID" value="KJF38999.1"/>
    <property type="molecule type" value="Genomic_DNA"/>
</dbReference>
<comment type="caution">
    <text evidence="1">The sequence shown here is derived from an EMBL/GenBank/DDBJ whole genome shotgun (WGS) entry which is preliminary data.</text>
</comment>
<evidence type="ECO:0000313" key="3">
    <source>
        <dbReference type="Proteomes" id="UP000032483"/>
    </source>
</evidence>
<keyword evidence="3" id="KW-1185">Reference proteome</keyword>
<reference evidence="2 4" key="2">
    <citation type="submission" date="2015-10" db="EMBL/GenBank/DDBJ databases">
        <title>A novel member of the family Ruminococcaceae isolated from human faeces.</title>
        <authorList>
            <person name="Shkoporov A.N."/>
            <person name="Chaplin A.V."/>
            <person name="Motuzova O.V."/>
            <person name="Kafarskaia L.I."/>
            <person name="Efimov B.A."/>
        </authorList>
    </citation>
    <scope>NUCLEOTIDE SEQUENCE [LARGE SCALE GENOMIC DNA]</scope>
    <source>
        <strain evidence="2 4">668</strain>
    </source>
</reference>
<accession>A0A0W7TNS3</accession>
<accession>A0A0D8IWX5</accession>